<dbReference type="InterPro" id="IPR018076">
    <property type="entry name" value="T2SS_GspF_dom"/>
</dbReference>
<feature type="transmembrane region" description="Helical" evidence="6">
    <location>
        <begin position="204"/>
        <end position="225"/>
    </location>
</feature>
<evidence type="ECO:0000259" key="7">
    <source>
        <dbReference type="Pfam" id="PF00482"/>
    </source>
</evidence>
<feature type="domain" description="Type II secretion system protein GspF" evidence="7">
    <location>
        <begin position="103"/>
        <end position="223"/>
    </location>
</feature>
<dbReference type="EMBL" id="AUZZ01009744">
    <property type="protein sequence ID" value="EQD32650.1"/>
    <property type="molecule type" value="Genomic_DNA"/>
</dbReference>
<gene>
    <name evidence="8" type="ORF">B2A_13453</name>
</gene>
<proteinExistence type="predicted"/>
<dbReference type="Pfam" id="PF00482">
    <property type="entry name" value="T2SSF"/>
    <property type="match status" value="1"/>
</dbReference>
<accession>T0ZS39</accession>
<feature type="non-terminal residue" evidence="8">
    <location>
        <position position="279"/>
    </location>
</feature>
<reference evidence="8" key="1">
    <citation type="submission" date="2013-08" db="EMBL/GenBank/DDBJ databases">
        <authorList>
            <person name="Mendez C."/>
            <person name="Richter M."/>
            <person name="Ferrer M."/>
            <person name="Sanchez J."/>
        </authorList>
    </citation>
    <scope>NUCLEOTIDE SEQUENCE</scope>
</reference>
<feature type="transmembrane region" description="Helical" evidence="6">
    <location>
        <begin position="62"/>
        <end position="82"/>
    </location>
</feature>
<dbReference type="PANTHER" id="PTHR35007:SF2">
    <property type="entry name" value="PILUS ASSEMBLE PROTEIN"/>
    <property type="match status" value="1"/>
</dbReference>
<evidence type="ECO:0000313" key="8">
    <source>
        <dbReference type="EMBL" id="EQD32650.1"/>
    </source>
</evidence>
<evidence type="ECO:0000256" key="6">
    <source>
        <dbReference type="SAM" id="Phobius"/>
    </source>
</evidence>
<dbReference type="InterPro" id="IPR042094">
    <property type="entry name" value="T2SS_GspF_sf"/>
</dbReference>
<feature type="transmembrane region" description="Helical" evidence="6">
    <location>
        <begin position="36"/>
        <end position="56"/>
    </location>
</feature>
<dbReference type="PANTHER" id="PTHR35007">
    <property type="entry name" value="INTEGRAL MEMBRANE PROTEIN-RELATED"/>
    <property type="match status" value="1"/>
</dbReference>
<keyword evidence="2" id="KW-1003">Cell membrane</keyword>
<evidence type="ECO:0000256" key="2">
    <source>
        <dbReference type="ARBA" id="ARBA00022475"/>
    </source>
</evidence>
<organism evidence="8">
    <name type="scientific">mine drainage metagenome</name>
    <dbReference type="NCBI Taxonomy" id="410659"/>
    <lineage>
        <taxon>unclassified sequences</taxon>
        <taxon>metagenomes</taxon>
        <taxon>ecological metagenomes</taxon>
    </lineage>
</organism>
<name>T0ZS39_9ZZZZ</name>
<evidence type="ECO:0000256" key="1">
    <source>
        <dbReference type="ARBA" id="ARBA00004651"/>
    </source>
</evidence>
<evidence type="ECO:0000256" key="3">
    <source>
        <dbReference type="ARBA" id="ARBA00022692"/>
    </source>
</evidence>
<dbReference type="AlphaFoldDB" id="T0ZS39"/>
<dbReference type="Gene3D" id="1.20.81.30">
    <property type="entry name" value="Type II secretion system (T2SS), domain F"/>
    <property type="match status" value="1"/>
</dbReference>
<keyword evidence="4 6" id="KW-1133">Transmembrane helix</keyword>
<dbReference type="GO" id="GO:0005886">
    <property type="term" value="C:plasma membrane"/>
    <property type="evidence" value="ECO:0007669"/>
    <property type="project" value="UniProtKB-SubCell"/>
</dbReference>
<keyword evidence="3 6" id="KW-0812">Transmembrane</keyword>
<evidence type="ECO:0000256" key="5">
    <source>
        <dbReference type="ARBA" id="ARBA00023136"/>
    </source>
</evidence>
<keyword evidence="5 6" id="KW-0472">Membrane</keyword>
<comment type="subcellular location">
    <subcellularLocation>
        <location evidence="1">Cell membrane</location>
        <topology evidence="1">Multi-pass membrane protein</topology>
    </subcellularLocation>
</comment>
<sequence>MAIRFERLVSRRAVIYLSKQLDLAGMKINIEKLLRMMILVGVMLLVVVASIATLLLKFNAVIGVALGIVTWAILVAAIYMVIEYRIDGRKTKLENMLPDYFQLASANLRSGIALDRAMLLAAKPEFSFFSEDIRDMSRKLFSGETMEAALTELSSRYRSVQLQHSVRMMVESLKYGGAMADLLDQISRDQRAQQIAQKEIAGQMLMYSIFIAFAGLIAAPVLYGLTSQMILVTDTVWKGILAQNPGGLPTTGISFLKPSPPKITPTQYHDFSLIAIIAI</sequence>
<evidence type="ECO:0000256" key="4">
    <source>
        <dbReference type="ARBA" id="ARBA00022989"/>
    </source>
</evidence>
<protein>
    <submittedName>
        <fullName evidence="8">Membrane protein containing Type II secretion system F domain protein</fullName>
    </submittedName>
</protein>
<comment type="caution">
    <text evidence="8">The sequence shown here is derived from an EMBL/GenBank/DDBJ whole genome shotgun (WGS) entry which is preliminary data.</text>
</comment>
<reference evidence="8" key="2">
    <citation type="journal article" date="2014" name="ISME J.">
        <title>Microbial stratification in low pH oxic and suboxic macroscopic growths along an acid mine drainage.</title>
        <authorList>
            <person name="Mendez-Garcia C."/>
            <person name="Mesa V."/>
            <person name="Sprenger R.R."/>
            <person name="Richter M."/>
            <person name="Diez M.S."/>
            <person name="Solano J."/>
            <person name="Bargiela R."/>
            <person name="Golyshina O.V."/>
            <person name="Manteca A."/>
            <person name="Ramos J.L."/>
            <person name="Gallego J.R."/>
            <person name="Llorente I."/>
            <person name="Martins Dos Santos V.A."/>
            <person name="Jensen O.N."/>
            <person name="Pelaez A.I."/>
            <person name="Sanchez J."/>
            <person name="Ferrer M."/>
        </authorList>
    </citation>
    <scope>NUCLEOTIDE SEQUENCE</scope>
</reference>